<evidence type="ECO:0000256" key="1">
    <source>
        <dbReference type="SAM" id="MobiDB-lite"/>
    </source>
</evidence>
<comment type="caution">
    <text evidence="3">The sequence shown here is derived from an EMBL/GenBank/DDBJ whole genome shotgun (WGS) entry which is preliminary data.</text>
</comment>
<dbReference type="EMBL" id="JACHJY010000014">
    <property type="protein sequence ID" value="MBB4986680.1"/>
    <property type="molecule type" value="Genomic_DNA"/>
</dbReference>
<organism evidence="3 4">
    <name type="scientific">Streptomyces nymphaeiformis</name>
    <dbReference type="NCBI Taxonomy" id="2663842"/>
    <lineage>
        <taxon>Bacteria</taxon>
        <taxon>Bacillati</taxon>
        <taxon>Actinomycetota</taxon>
        <taxon>Actinomycetes</taxon>
        <taxon>Kitasatosporales</taxon>
        <taxon>Streptomycetaceae</taxon>
        <taxon>Streptomyces</taxon>
    </lineage>
</organism>
<feature type="region of interest" description="Disordered" evidence="1">
    <location>
        <begin position="1"/>
        <end position="30"/>
    </location>
</feature>
<evidence type="ECO:0000313" key="3">
    <source>
        <dbReference type="EMBL" id="MBB4986680.1"/>
    </source>
</evidence>
<dbReference type="Proteomes" id="UP000582643">
    <property type="component" value="Unassembled WGS sequence"/>
</dbReference>
<dbReference type="AlphaFoldDB" id="A0A7W7U7Z4"/>
<reference evidence="3 4" key="1">
    <citation type="submission" date="2020-08" db="EMBL/GenBank/DDBJ databases">
        <title>Genomic Encyclopedia of Type Strains, Phase III (KMG-III): the genomes of soil and plant-associated and newly described type strains.</title>
        <authorList>
            <person name="Whitman W."/>
        </authorList>
    </citation>
    <scope>NUCLEOTIDE SEQUENCE [LARGE SCALE GENOMIC DNA]</scope>
    <source>
        <strain evidence="3 4">SFB5A</strain>
    </source>
</reference>
<name>A0A7W7U7Z4_9ACTN</name>
<keyword evidence="4" id="KW-1185">Reference proteome</keyword>
<accession>A0A7W7U7Z4</accession>
<gene>
    <name evidence="3" type="ORF">GGE06_007651</name>
</gene>
<evidence type="ECO:0000313" key="4">
    <source>
        <dbReference type="Proteomes" id="UP000582643"/>
    </source>
</evidence>
<dbReference type="RefSeq" id="WP_116164997.1">
    <property type="nucleotide sequence ID" value="NZ_JACHJY010000014.1"/>
</dbReference>
<sequence>MADVHNDDENRNAEEDSARPERPQGPHEPSAADHFWVAVLVVIIVVLILVGILSNIDMNDSGSSTQDWNTVWH</sequence>
<feature type="transmembrane region" description="Helical" evidence="2">
    <location>
        <begin position="35"/>
        <end position="56"/>
    </location>
</feature>
<keyword evidence="2" id="KW-0812">Transmembrane</keyword>
<proteinExistence type="predicted"/>
<protein>
    <submittedName>
        <fullName evidence="3">Putative integral membrane protein</fullName>
    </submittedName>
</protein>
<keyword evidence="2" id="KW-0472">Membrane</keyword>
<evidence type="ECO:0000256" key="2">
    <source>
        <dbReference type="SAM" id="Phobius"/>
    </source>
</evidence>
<feature type="compositionally biased region" description="Basic and acidic residues" evidence="1">
    <location>
        <begin position="1"/>
        <end position="25"/>
    </location>
</feature>
<keyword evidence="2" id="KW-1133">Transmembrane helix</keyword>